<organism evidence="2 3">
    <name type="scientific">Aspergillus ibericus CBS 121593</name>
    <dbReference type="NCBI Taxonomy" id="1448316"/>
    <lineage>
        <taxon>Eukaryota</taxon>
        <taxon>Fungi</taxon>
        <taxon>Dikarya</taxon>
        <taxon>Ascomycota</taxon>
        <taxon>Pezizomycotina</taxon>
        <taxon>Eurotiomycetes</taxon>
        <taxon>Eurotiomycetidae</taxon>
        <taxon>Eurotiales</taxon>
        <taxon>Aspergillaceae</taxon>
        <taxon>Aspergillus</taxon>
        <taxon>Aspergillus subgen. Circumdati</taxon>
    </lineage>
</organism>
<dbReference type="RefSeq" id="XP_025574642.1">
    <property type="nucleotide sequence ID" value="XM_025713365.1"/>
</dbReference>
<name>A0A395GZ50_9EURO</name>
<feature type="region of interest" description="Disordered" evidence="1">
    <location>
        <begin position="1"/>
        <end position="23"/>
    </location>
</feature>
<evidence type="ECO:0000256" key="1">
    <source>
        <dbReference type="SAM" id="MobiDB-lite"/>
    </source>
</evidence>
<dbReference type="Proteomes" id="UP000249402">
    <property type="component" value="Unassembled WGS sequence"/>
</dbReference>
<gene>
    <name evidence="2" type="ORF">BO80DRAFT_105400</name>
</gene>
<protein>
    <submittedName>
        <fullName evidence="2">Uncharacterized protein</fullName>
    </submittedName>
</protein>
<dbReference type="AlphaFoldDB" id="A0A395GZ50"/>
<sequence>MVRITSSRQEPSNTEKGTDLEEFQRHLSRSTWKLKLKRSRRDQLKRHHKRRAHYIPIAHFAEPLASPLVCPPPTTTERRPLEIHGICPPKVLSDKLKPPARPSTNRPLRPYIPNLACGCYCLLQAFVWLSLRLSSGRSPLPTKL</sequence>
<dbReference type="GeneID" id="37218230"/>
<proteinExistence type="predicted"/>
<evidence type="ECO:0000313" key="3">
    <source>
        <dbReference type="Proteomes" id="UP000249402"/>
    </source>
</evidence>
<evidence type="ECO:0000313" key="2">
    <source>
        <dbReference type="EMBL" id="RAL00315.1"/>
    </source>
</evidence>
<keyword evidence="3" id="KW-1185">Reference proteome</keyword>
<accession>A0A395GZ50</accession>
<dbReference type="VEuPathDB" id="FungiDB:BO80DRAFT_105400"/>
<reference evidence="2 3" key="1">
    <citation type="submission" date="2018-02" db="EMBL/GenBank/DDBJ databases">
        <title>The genomes of Aspergillus section Nigri reveals drivers in fungal speciation.</title>
        <authorList>
            <consortium name="DOE Joint Genome Institute"/>
            <person name="Vesth T.C."/>
            <person name="Nybo J."/>
            <person name="Theobald S."/>
            <person name="Brandl J."/>
            <person name="Frisvad J.C."/>
            <person name="Nielsen K.F."/>
            <person name="Lyhne E.K."/>
            <person name="Kogle M.E."/>
            <person name="Kuo A."/>
            <person name="Riley R."/>
            <person name="Clum A."/>
            <person name="Nolan M."/>
            <person name="Lipzen A."/>
            <person name="Salamov A."/>
            <person name="Henrissat B."/>
            <person name="Wiebenga A."/>
            <person name="De vries R.P."/>
            <person name="Grigoriev I.V."/>
            <person name="Mortensen U.H."/>
            <person name="Andersen M.R."/>
            <person name="Baker S.E."/>
        </authorList>
    </citation>
    <scope>NUCLEOTIDE SEQUENCE [LARGE SCALE GENOMIC DNA]</scope>
    <source>
        <strain evidence="2 3">CBS 121593</strain>
    </source>
</reference>
<feature type="compositionally biased region" description="Polar residues" evidence="1">
    <location>
        <begin position="1"/>
        <end position="15"/>
    </location>
</feature>
<dbReference type="EMBL" id="KZ824441">
    <property type="protein sequence ID" value="RAL00315.1"/>
    <property type="molecule type" value="Genomic_DNA"/>
</dbReference>